<dbReference type="Proteomes" id="UP000554235">
    <property type="component" value="Unassembled WGS sequence"/>
</dbReference>
<reference evidence="1 2" key="1">
    <citation type="submission" date="2020-01" db="EMBL/GenBank/DDBJ databases">
        <title>Identification and distribution of gene clusters putatively required for synthesis of sphingolipid metabolism inhibitors in phylogenetically diverse species of the filamentous fungus Fusarium.</title>
        <authorList>
            <person name="Kim H.-S."/>
            <person name="Busman M."/>
            <person name="Brown D.W."/>
            <person name="Divon H."/>
            <person name="Uhlig S."/>
            <person name="Proctor R.H."/>
        </authorList>
    </citation>
    <scope>NUCLEOTIDE SEQUENCE [LARGE SCALE GENOMIC DNA]</scope>
    <source>
        <strain evidence="1 2">NRRL 20459</strain>
    </source>
</reference>
<dbReference type="EMBL" id="JAADYS010000551">
    <property type="protein sequence ID" value="KAF4468859.1"/>
    <property type="molecule type" value="Genomic_DNA"/>
</dbReference>
<name>A0A8H4LJ69_9HYPO</name>
<comment type="caution">
    <text evidence="1">The sequence shown here is derived from an EMBL/GenBank/DDBJ whole genome shotgun (WGS) entry which is preliminary data.</text>
</comment>
<proteinExistence type="predicted"/>
<organism evidence="1 2">
    <name type="scientific">Fusarium albosuccineum</name>
    <dbReference type="NCBI Taxonomy" id="1237068"/>
    <lineage>
        <taxon>Eukaryota</taxon>
        <taxon>Fungi</taxon>
        <taxon>Dikarya</taxon>
        <taxon>Ascomycota</taxon>
        <taxon>Pezizomycotina</taxon>
        <taxon>Sordariomycetes</taxon>
        <taxon>Hypocreomycetidae</taxon>
        <taxon>Hypocreales</taxon>
        <taxon>Nectriaceae</taxon>
        <taxon>Fusarium</taxon>
        <taxon>Fusarium decemcellulare species complex</taxon>
    </lineage>
</organism>
<evidence type="ECO:0000313" key="2">
    <source>
        <dbReference type="Proteomes" id="UP000554235"/>
    </source>
</evidence>
<sequence length="87" mass="9329">MQWGKFGDVAGLVRNYGIEGAVKPLFAMCAYTGEVMSLFEVGGGQHFLYNAIDGSLFQIRSPTDLATIASTIDDEDQGLGALEIEPL</sequence>
<gene>
    <name evidence="1" type="ORF">FALBO_4246</name>
</gene>
<evidence type="ECO:0000313" key="1">
    <source>
        <dbReference type="EMBL" id="KAF4468859.1"/>
    </source>
</evidence>
<accession>A0A8H4LJ69</accession>
<dbReference type="OrthoDB" id="4678058at2759"/>
<protein>
    <submittedName>
        <fullName evidence="1">Uncharacterized protein</fullName>
    </submittedName>
</protein>
<dbReference type="AlphaFoldDB" id="A0A8H4LJ69"/>
<keyword evidence="2" id="KW-1185">Reference proteome</keyword>